<dbReference type="EMBL" id="BSXT01007497">
    <property type="protein sequence ID" value="GMF63807.1"/>
    <property type="molecule type" value="Genomic_DNA"/>
</dbReference>
<evidence type="ECO:0000313" key="2">
    <source>
        <dbReference type="Proteomes" id="UP001165121"/>
    </source>
</evidence>
<protein>
    <submittedName>
        <fullName evidence="1">Unnamed protein product</fullName>
    </submittedName>
</protein>
<comment type="caution">
    <text evidence="1">The sequence shown here is derived from an EMBL/GenBank/DDBJ whole genome shotgun (WGS) entry which is preliminary data.</text>
</comment>
<gene>
    <name evidence="1" type="ORF">Pfra01_002781800</name>
</gene>
<dbReference type="AlphaFoldDB" id="A0A9W7D6W8"/>
<evidence type="ECO:0000313" key="1">
    <source>
        <dbReference type="EMBL" id="GMF63807.1"/>
    </source>
</evidence>
<sequence>MAKDIALDLREESSAAADVGHDDDGNILEIGGETRIDSPITTAFCASLIIEYRVNVPCPTCSTLSGLPILLRIRNDRIGGTSILFISHFSSTFVKVNIQRAC</sequence>
<proteinExistence type="predicted"/>
<accession>A0A9W7D6W8</accession>
<keyword evidence="2" id="KW-1185">Reference proteome</keyword>
<dbReference type="Proteomes" id="UP001165121">
    <property type="component" value="Unassembled WGS sequence"/>
</dbReference>
<organism evidence="1 2">
    <name type="scientific">Phytophthora fragariaefolia</name>
    <dbReference type="NCBI Taxonomy" id="1490495"/>
    <lineage>
        <taxon>Eukaryota</taxon>
        <taxon>Sar</taxon>
        <taxon>Stramenopiles</taxon>
        <taxon>Oomycota</taxon>
        <taxon>Peronosporomycetes</taxon>
        <taxon>Peronosporales</taxon>
        <taxon>Peronosporaceae</taxon>
        <taxon>Phytophthora</taxon>
    </lineage>
</organism>
<reference evidence="1" key="1">
    <citation type="submission" date="2023-04" db="EMBL/GenBank/DDBJ databases">
        <title>Phytophthora fragariaefolia NBRC 109709.</title>
        <authorList>
            <person name="Ichikawa N."/>
            <person name="Sato H."/>
            <person name="Tonouchi N."/>
        </authorList>
    </citation>
    <scope>NUCLEOTIDE SEQUENCE</scope>
    <source>
        <strain evidence="1">NBRC 109709</strain>
    </source>
</reference>
<name>A0A9W7D6W8_9STRA</name>